<dbReference type="EMBL" id="MT144082">
    <property type="protein sequence ID" value="QJA48380.1"/>
    <property type="molecule type" value="Genomic_DNA"/>
</dbReference>
<protein>
    <submittedName>
        <fullName evidence="1">Uncharacterized protein</fullName>
    </submittedName>
</protein>
<proteinExistence type="predicted"/>
<organism evidence="1">
    <name type="scientific">viral metagenome</name>
    <dbReference type="NCBI Taxonomy" id="1070528"/>
    <lineage>
        <taxon>unclassified sequences</taxon>
        <taxon>metagenomes</taxon>
        <taxon>organismal metagenomes</taxon>
    </lineage>
</organism>
<evidence type="ECO:0000313" key="1">
    <source>
        <dbReference type="EMBL" id="QJA48380.1"/>
    </source>
</evidence>
<sequence>MKKQKKYLCITHKSNNGYIDSTGTWKCWKCTREDEYLYPRGKVIEKFTIGDYEVRILSIGSHNVIVEKWNTKKKKRLVNEIHNYLSTAIRKYQRIVDEVDRGLYLERDEGETSREEDIPSLDPDLYRAYVLNSEGLSTTSNNPTSLERSIEEELREINPSRIVDLGDIQEYDTIYYCRYFSSSNSIPNHSIFIDCFFREEILEYLPDYHLLFRACKIVNENGILRSFVPDTPNINRIYSLLELTKQICLDEEVDSITVERLIEEIGNRE</sequence>
<accession>A0A6H1ZME8</accession>
<reference evidence="1" key="1">
    <citation type="submission" date="2020-03" db="EMBL/GenBank/DDBJ databases">
        <title>The deep terrestrial virosphere.</title>
        <authorList>
            <person name="Holmfeldt K."/>
            <person name="Nilsson E."/>
            <person name="Simone D."/>
            <person name="Lopez-Fernandez M."/>
            <person name="Wu X."/>
            <person name="de Brujin I."/>
            <person name="Lundin D."/>
            <person name="Andersson A."/>
            <person name="Bertilsson S."/>
            <person name="Dopson M."/>
        </authorList>
    </citation>
    <scope>NUCLEOTIDE SEQUENCE</scope>
    <source>
        <strain evidence="1">TM448A00932</strain>
    </source>
</reference>
<dbReference type="AlphaFoldDB" id="A0A6H1ZME8"/>
<name>A0A6H1ZME8_9ZZZZ</name>
<gene>
    <name evidence="1" type="ORF">TM448A00932_0008</name>
</gene>